<evidence type="ECO:0000256" key="1">
    <source>
        <dbReference type="SAM" id="MobiDB-lite"/>
    </source>
</evidence>
<dbReference type="EMBL" id="JAVREY010000126">
    <property type="protein sequence ID" value="MDT0469732.1"/>
    <property type="molecule type" value="Genomic_DNA"/>
</dbReference>
<evidence type="ECO:0000259" key="2">
    <source>
        <dbReference type="Pfam" id="PF15657"/>
    </source>
</evidence>
<name>A0ABU2U912_9ACTN</name>
<evidence type="ECO:0000313" key="3">
    <source>
        <dbReference type="EMBL" id="MDT0469732.1"/>
    </source>
</evidence>
<proteinExistence type="predicted"/>
<feature type="region of interest" description="Disordered" evidence="1">
    <location>
        <begin position="52"/>
        <end position="77"/>
    </location>
</feature>
<dbReference type="Proteomes" id="UP001183809">
    <property type="component" value="Unassembled WGS sequence"/>
</dbReference>
<accession>A0ABU2U912</accession>
<feature type="domain" description="HNH/Endo VII superfamily nuclease toxins" evidence="2">
    <location>
        <begin position="1"/>
        <end position="68"/>
    </location>
</feature>
<comment type="caution">
    <text evidence="3">The sequence shown here is derived from an EMBL/GenBank/DDBJ whole genome shotgun (WGS) entry which is preliminary data.</text>
</comment>
<keyword evidence="4" id="KW-1185">Reference proteome</keyword>
<feature type="compositionally biased region" description="Basic and acidic residues" evidence="1">
    <location>
        <begin position="62"/>
        <end position="77"/>
    </location>
</feature>
<gene>
    <name evidence="3" type="ORF">RM764_43550</name>
</gene>
<reference evidence="4" key="1">
    <citation type="submission" date="2023-07" db="EMBL/GenBank/DDBJ databases">
        <title>30 novel species of actinomycetes from the DSMZ collection.</title>
        <authorList>
            <person name="Nouioui I."/>
        </authorList>
    </citation>
    <scope>NUCLEOTIDE SEQUENCE [LARGE SCALE GENOMIC DNA]</scope>
    <source>
        <strain evidence="4">DSM 41699</strain>
    </source>
</reference>
<sequence>MDESNQPIYYTEEIYEHPNGEDLIVFQDHHFGHQEPGTPGHQPAHVHVRPIGDTRNGQVPGAEEHYYYDRSTHPSRP</sequence>
<protein>
    <submittedName>
        <fullName evidence="3">HNH/endonuclease VII fold putative polymorphic toxin</fullName>
    </submittedName>
</protein>
<organism evidence="3 4">
    <name type="scientific">Streptomyces gibsoniae</name>
    <dbReference type="NCBI Taxonomy" id="3075529"/>
    <lineage>
        <taxon>Bacteria</taxon>
        <taxon>Bacillati</taxon>
        <taxon>Actinomycetota</taxon>
        <taxon>Actinomycetes</taxon>
        <taxon>Kitasatosporales</taxon>
        <taxon>Streptomycetaceae</taxon>
        <taxon>Streptomyces</taxon>
    </lineage>
</organism>
<dbReference type="InterPro" id="IPR028048">
    <property type="entry name" value="Tox-HNH-EHHH"/>
</dbReference>
<evidence type="ECO:0000313" key="4">
    <source>
        <dbReference type="Proteomes" id="UP001183809"/>
    </source>
</evidence>
<dbReference type="Pfam" id="PF15657">
    <property type="entry name" value="Tox-HNH-EHHH"/>
    <property type="match status" value="1"/>
</dbReference>